<comment type="caution">
    <text evidence="2">The sequence shown here is derived from an EMBL/GenBank/DDBJ whole genome shotgun (WGS) entry which is preliminary data.</text>
</comment>
<dbReference type="EMBL" id="CAJVCH010570035">
    <property type="protein sequence ID" value="CAG7833817.1"/>
    <property type="molecule type" value="Genomic_DNA"/>
</dbReference>
<dbReference type="CDD" id="cd23767">
    <property type="entry name" value="IQCD"/>
    <property type="match status" value="1"/>
</dbReference>
<dbReference type="PANTHER" id="PTHR34927:SF1">
    <property type="entry name" value="IQ DOMAIN-CONTAINING PROTEIN K"/>
    <property type="match status" value="1"/>
</dbReference>
<evidence type="ECO:0000313" key="2">
    <source>
        <dbReference type="EMBL" id="CAG7833817.1"/>
    </source>
</evidence>
<dbReference type="InterPro" id="IPR000048">
    <property type="entry name" value="IQ_motif_EF-hand-BS"/>
</dbReference>
<organism evidence="2 3">
    <name type="scientific">Allacma fusca</name>
    <dbReference type="NCBI Taxonomy" id="39272"/>
    <lineage>
        <taxon>Eukaryota</taxon>
        <taxon>Metazoa</taxon>
        <taxon>Ecdysozoa</taxon>
        <taxon>Arthropoda</taxon>
        <taxon>Hexapoda</taxon>
        <taxon>Collembola</taxon>
        <taxon>Symphypleona</taxon>
        <taxon>Sminthuridae</taxon>
        <taxon>Allacma</taxon>
    </lineage>
</organism>
<feature type="region of interest" description="Disordered" evidence="1">
    <location>
        <begin position="1"/>
        <end position="47"/>
    </location>
</feature>
<dbReference type="Proteomes" id="UP000708208">
    <property type="component" value="Unassembled WGS sequence"/>
</dbReference>
<protein>
    <submittedName>
        <fullName evidence="2">Uncharacterized protein</fullName>
    </submittedName>
</protein>
<reference evidence="2" key="1">
    <citation type="submission" date="2021-06" db="EMBL/GenBank/DDBJ databases">
        <authorList>
            <person name="Hodson N. C."/>
            <person name="Mongue J. A."/>
            <person name="Jaron S. K."/>
        </authorList>
    </citation>
    <scope>NUCLEOTIDE SEQUENCE</scope>
</reference>
<proteinExistence type="predicted"/>
<dbReference type="InterPro" id="IPR043408">
    <property type="entry name" value="IQCK"/>
</dbReference>
<feature type="compositionally biased region" description="Basic and acidic residues" evidence="1">
    <location>
        <begin position="306"/>
        <end position="320"/>
    </location>
</feature>
<name>A0A8J2PZ54_9HEXA</name>
<feature type="region of interest" description="Disordered" evidence="1">
    <location>
        <begin position="299"/>
        <end position="320"/>
    </location>
</feature>
<feature type="compositionally biased region" description="Low complexity" evidence="1">
    <location>
        <begin position="27"/>
        <end position="43"/>
    </location>
</feature>
<dbReference type="Pfam" id="PF00612">
    <property type="entry name" value="IQ"/>
    <property type="match status" value="1"/>
</dbReference>
<keyword evidence="3" id="KW-1185">Reference proteome</keyword>
<sequence length="436" mass="50559">MSLGWISSEFDDSTGRSSGPPKISIITDSSPSQGSNSTQSSDGAISTLKPKGEMRIGLKRIILRSKNRIWDKSCFELDEEKKYMDSVLSHLGLPAYNYCKDKTFPFEHYLMVPDMRTCNSKDYLDYYILPQILPAIQALIIFLRQKRIFQCRVSTFNPLDYISEYLYNNNDYFHPERIESPTPLFETNFARAWLEKYPRPPAPNWLHLSKETATLKIQRLFRGYLVRKRPDVQEVRQFWMQLKKDQEQELLRTKPPMEPIFDDEVSDEPENIESSDSEALKTHSDDCLPCKSFKDGIKESQPQLKINDKSEENKNSERIPETKLKPIQLYDMSVLAKKYENCCFNPKEHLPFTAEVMKRRDEISKPFACLSTSRISNPQKSLPRAVIISQAEILRTSFSLDSFITNKFRSLNVEVPIVSRAFSGLSRIRKSNDSKI</sequence>
<dbReference type="PROSITE" id="PS50096">
    <property type="entry name" value="IQ"/>
    <property type="match status" value="1"/>
</dbReference>
<evidence type="ECO:0000256" key="1">
    <source>
        <dbReference type="SAM" id="MobiDB-lite"/>
    </source>
</evidence>
<evidence type="ECO:0000313" key="3">
    <source>
        <dbReference type="Proteomes" id="UP000708208"/>
    </source>
</evidence>
<gene>
    <name evidence="2" type="ORF">AFUS01_LOCUS43397</name>
</gene>
<accession>A0A8J2PZ54</accession>
<feature type="compositionally biased region" description="Acidic residues" evidence="1">
    <location>
        <begin position="260"/>
        <end position="276"/>
    </location>
</feature>
<dbReference type="PANTHER" id="PTHR34927">
    <property type="entry name" value="IQ DOMAIN-CONTAINING PROTEIN K"/>
    <property type="match status" value="1"/>
</dbReference>
<dbReference type="AlphaFoldDB" id="A0A8J2PZ54"/>
<dbReference type="OrthoDB" id="2155538at2759"/>
<feature type="region of interest" description="Disordered" evidence="1">
    <location>
        <begin position="257"/>
        <end position="284"/>
    </location>
</feature>